<keyword evidence="2" id="KW-1185">Reference proteome</keyword>
<dbReference type="EMBL" id="AMSI01000016">
    <property type="protein sequence ID" value="EKF40615.1"/>
    <property type="molecule type" value="Genomic_DNA"/>
</dbReference>
<evidence type="ECO:0000313" key="2">
    <source>
        <dbReference type="Proteomes" id="UP000007374"/>
    </source>
</evidence>
<dbReference type="PATRIC" id="fig|1231190.3.peg.4077"/>
<sequence length="137" mass="15691">MFRKEKKQRFKCFATAFIPACPRAFIVVPTHMEDGMIQALSEIEAFRKACEERQSNARQQAALFLISGIDLPKALLTRGEERARIQRRLRRLVERERLKGSRGHWSYDLNRHIALSQALARLSPGSPGMSQPNTRTA</sequence>
<dbReference type="Proteomes" id="UP000007374">
    <property type="component" value="Unassembled WGS sequence"/>
</dbReference>
<evidence type="ECO:0000313" key="1">
    <source>
        <dbReference type="EMBL" id="EKF40615.1"/>
    </source>
</evidence>
<protein>
    <recommendedName>
        <fullName evidence="3">Cytoplasmic protein</fullName>
    </recommendedName>
</protein>
<dbReference type="eggNOG" id="ENOG5031BS4">
    <property type="taxonomic scope" value="Bacteria"/>
</dbReference>
<comment type="caution">
    <text evidence="1">The sequence shown here is derived from an EMBL/GenBank/DDBJ whole genome shotgun (WGS) entry which is preliminary data.</text>
</comment>
<gene>
    <name evidence="1" type="ORF">NA8A_19740</name>
</gene>
<evidence type="ECO:0008006" key="3">
    <source>
        <dbReference type="Google" id="ProtNLM"/>
    </source>
</evidence>
<reference evidence="1 2" key="1">
    <citation type="journal article" date="2012" name="J. Bacteriol.">
        <title>Genome Sequence of Nitratireductor indicus Type Strain C115.</title>
        <authorList>
            <person name="Lai Q."/>
            <person name="Li G."/>
            <person name="Yu Z."/>
            <person name="Shao Z."/>
        </authorList>
    </citation>
    <scope>NUCLEOTIDE SEQUENCE [LARGE SCALE GENOMIC DNA]</scope>
    <source>
        <strain evidence="1 2">C115</strain>
    </source>
</reference>
<organism evidence="1 2">
    <name type="scientific">Nitratireductor indicus C115</name>
    <dbReference type="NCBI Taxonomy" id="1231190"/>
    <lineage>
        <taxon>Bacteria</taxon>
        <taxon>Pseudomonadati</taxon>
        <taxon>Pseudomonadota</taxon>
        <taxon>Alphaproteobacteria</taxon>
        <taxon>Hyphomicrobiales</taxon>
        <taxon>Phyllobacteriaceae</taxon>
        <taxon>Nitratireductor</taxon>
    </lineage>
</organism>
<dbReference type="STRING" id="721133.SAMN05216176_103431"/>
<accession>K2NMI3</accession>
<name>K2NMI3_9HYPH</name>
<dbReference type="AlphaFoldDB" id="K2NMI3"/>
<proteinExistence type="predicted"/>